<dbReference type="EMBL" id="DYVE01000078">
    <property type="protein sequence ID" value="HJG27596.1"/>
    <property type="molecule type" value="Genomic_DNA"/>
</dbReference>
<sequence>MSKTHKKASRFFTHRTVRLRRHIRAAVYAQRKKKAAPAGAAFRRMPVVGVEQTYFSIWAIPQYADPDGMWFFTTDFAIPNFEFAPPQEKCGLKVWSMAKENEPLRAVALLFSLLLTEP</sequence>
<reference evidence="1" key="1">
    <citation type="journal article" date="2021" name="PeerJ">
        <title>Extensive microbial diversity within the chicken gut microbiome revealed by metagenomics and culture.</title>
        <authorList>
            <person name="Gilroy R."/>
            <person name="Ravi A."/>
            <person name="Getino M."/>
            <person name="Pursley I."/>
            <person name="Horton D.L."/>
            <person name="Alikhan N.F."/>
            <person name="Baker D."/>
            <person name="Gharbi K."/>
            <person name="Hall N."/>
            <person name="Watson M."/>
            <person name="Adriaenssens E.M."/>
            <person name="Foster-Nyarko E."/>
            <person name="Jarju S."/>
            <person name="Secka A."/>
            <person name="Antonio M."/>
            <person name="Oren A."/>
            <person name="Chaudhuri R.R."/>
            <person name="La Ragione R."/>
            <person name="Hildebrand F."/>
            <person name="Pallen M.J."/>
        </authorList>
    </citation>
    <scope>NUCLEOTIDE SEQUENCE</scope>
    <source>
        <strain evidence="1">ChiBcec21-2208</strain>
    </source>
</reference>
<evidence type="ECO:0000313" key="1">
    <source>
        <dbReference type="EMBL" id="HJG27596.1"/>
    </source>
</evidence>
<accession>A0A921LMJ8</accession>
<evidence type="ECO:0000313" key="2">
    <source>
        <dbReference type="Proteomes" id="UP000782880"/>
    </source>
</evidence>
<protein>
    <submittedName>
        <fullName evidence="1">Uncharacterized protein</fullName>
    </submittedName>
</protein>
<comment type="caution">
    <text evidence="1">The sequence shown here is derived from an EMBL/GenBank/DDBJ whole genome shotgun (WGS) entry which is preliminary data.</text>
</comment>
<reference evidence="1" key="2">
    <citation type="submission" date="2021-09" db="EMBL/GenBank/DDBJ databases">
        <authorList>
            <person name="Gilroy R."/>
        </authorList>
    </citation>
    <scope>NUCLEOTIDE SEQUENCE</scope>
    <source>
        <strain evidence="1">ChiBcec21-2208</strain>
    </source>
</reference>
<dbReference type="Proteomes" id="UP000782880">
    <property type="component" value="Unassembled WGS sequence"/>
</dbReference>
<name>A0A921LMJ8_9FIRM</name>
<organism evidence="1 2">
    <name type="scientific">Subdoligranulum variabile</name>
    <dbReference type="NCBI Taxonomy" id="214851"/>
    <lineage>
        <taxon>Bacteria</taxon>
        <taxon>Bacillati</taxon>
        <taxon>Bacillota</taxon>
        <taxon>Clostridia</taxon>
        <taxon>Eubacteriales</taxon>
        <taxon>Oscillospiraceae</taxon>
        <taxon>Subdoligranulum</taxon>
    </lineage>
</organism>
<gene>
    <name evidence="1" type="ORF">K8V20_02975</name>
</gene>
<proteinExistence type="predicted"/>
<dbReference type="AlphaFoldDB" id="A0A921LMJ8"/>